<dbReference type="Gene3D" id="1.10.357.10">
    <property type="entry name" value="Tetracycline Repressor, domain 2"/>
    <property type="match status" value="1"/>
</dbReference>
<evidence type="ECO:0000259" key="5">
    <source>
        <dbReference type="PROSITE" id="PS50977"/>
    </source>
</evidence>
<dbReference type="InterPro" id="IPR001647">
    <property type="entry name" value="HTH_TetR"/>
</dbReference>
<reference evidence="6" key="1">
    <citation type="submission" date="2016-07" db="EMBL/GenBank/DDBJ databases">
        <title>Microvirga ossetica sp. nov. a new species of rhizobia isolated from root nodules of the legume species Vicia alpestris Steven originated from North Ossetia region in the Caucasus.</title>
        <authorList>
            <person name="Safronova V.I."/>
            <person name="Kuznetsova I.G."/>
            <person name="Sazanova A.L."/>
            <person name="Belimov A."/>
            <person name="Andronov E."/>
            <person name="Osledkin Y.S."/>
            <person name="Onishchuk O.P."/>
            <person name="Kurchak O.N."/>
            <person name="Shaposhnikov A.I."/>
            <person name="Willems A."/>
            <person name="Tikhonovich I.A."/>
        </authorList>
    </citation>
    <scope>NUCLEOTIDE SEQUENCE [LARGE SCALE GENOMIC DNA]</scope>
    <source>
        <strain evidence="6">V5/3M</strain>
    </source>
</reference>
<dbReference type="Gene3D" id="1.10.10.60">
    <property type="entry name" value="Homeodomain-like"/>
    <property type="match status" value="1"/>
</dbReference>
<dbReference type="PRINTS" id="PR00455">
    <property type="entry name" value="HTHTETR"/>
</dbReference>
<feature type="DNA-binding region" description="H-T-H motif" evidence="4">
    <location>
        <begin position="32"/>
        <end position="51"/>
    </location>
</feature>
<evidence type="ECO:0000256" key="1">
    <source>
        <dbReference type="ARBA" id="ARBA00023015"/>
    </source>
</evidence>
<dbReference type="SUPFAM" id="SSF48498">
    <property type="entry name" value="Tetracyclin repressor-like, C-terminal domain"/>
    <property type="match status" value="1"/>
</dbReference>
<dbReference type="InterPro" id="IPR036271">
    <property type="entry name" value="Tet_transcr_reg_TetR-rel_C_sf"/>
</dbReference>
<dbReference type="Pfam" id="PF00440">
    <property type="entry name" value="TetR_N"/>
    <property type="match status" value="1"/>
</dbReference>
<name>A0A1B2ECA2_9HYPH</name>
<dbReference type="RefSeq" id="WP_099508600.1">
    <property type="nucleotide sequence ID" value="NZ_CP016616.1"/>
</dbReference>
<dbReference type="PROSITE" id="PS50977">
    <property type="entry name" value="HTH_TETR_2"/>
    <property type="match status" value="1"/>
</dbReference>
<dbReference type="KEGG" id="moc:BB934_04670"/>
<keyword evidence="3" id="KW-0804">Transcription</keyword>
<keyword evidence="2 4" id="KW-0238">DNA-binding</keyword>
<dbReference type="GO" id="GO:0003677">
    <property type="term" value="F:DNA binding"/>
    <property type="evidence" value="ECO:0007669"/>
    <property type="project" value="UniProtKB-UniRule"/>
</dbReference>
<feature type="domain" description="HTH tetR-type" evidence="5">
    <location>
        <begin position="9"/>
        <end position="69"/>
    </location>
</feature>
<proteinExistence type="predicted"/>
<evidence type="ECO:0000256" key="4">
    <source>
        <dbReference type="PROSITE-ProRule" id="PRU00335"/>
    </source>
</evidence>
<gene>
    <name evidence="6" type="ORF">BB934_04670</name>
</gene>
<dbReference type="OrthoDB" id="9798857at2"/>
<organism evidence="6">
    <name type="scientific">Microvirga ossetica</name>
    <dbReference type="NCBI Taxonomy" id="1882682"/>
    <lineage>
        <taxon>Bacteria</taxon>
        <taxon>Pseudomonadati</taxon>
        <taxon>Pseudomonadota</taxon>
        <taxon>Alphaproteobacteria</taxon>
        <taxon>Hyphomicrobiales</taxon>
        <taxon>Methylobacteriaceae</taxon>
        <taxon>Microvirga</taxon>
    </lineage>
</organism>
<dbReference type="EMBL" id="CP016616">
    <property type="protein sequence ID" value="ANY77614.1"/>
    <property type="molecule type" value="Genomic_DNA"/>
</dbReference>
<keyword evidence="1" id="KW-0805">Transcription regulation</keyword>
<evidence type="ECO:0000256" key="3">
    <source>
        <dbReference type="ARBA" id="ARBA00023163"/>
    </source>
</evidence>
<dbReference type="SUPFAM" id="SSF46689">
    <property type="entry name" value="Homeodomain-like"/>
    <property type="match status" value="1"/>
</dbReference>
<protein>
    <recommendedName>
        <fullName evidence="5">HTH tetR-type domain-containing protein</fullName>
    </recommendedName>
</protein>
<dbReference type="PANTHER" id="PTHR47506">
    <property type="entry name" value="TRANSCRIPTIONAL REGULATORY PROTEIN"/>
    <property type="match status" value="1"/>
</dbReference>
<evidence type="ECO:0000313" key="6">
    <source>
        <dbReference type="EMBL" id="ANY77614.1"/>
    </source>
</evidence>
<accession>A0A1B2ECA2</accession>
<dbReference type="AlphaFoldDB" id="A0A1B2ECA2"/>
<dbReference type="PANTHER" id="PTHR47506:SF7">
    <property type="entry name" value="TRANSCRIPTIONAL REGULATORY PROTEIN"/>
    <property type="match status" value="1"/>
</dbReference>
<sequence length="199" mass="21434">MRVSREQAQRNREHVVEVSSRLFRERGFDGIGVDDLMKEAGLTRGGFYGQFKSKEDLKVEASRRAFSMNKDKISKVVADAAEEKLAALANFYLSESHIGRRGDGCTLAALSGDAPRYSAELQAAFKDGIEDYLALIGSAMPDTSTEEQRGKSIAALATMVGALVLARAVGNDDLSREILSAARDDVAARSQEAGAGRTS</sequence>
<dbReference type="InterPro" id="IPR009057">
    <property type="entry name" value="Homeodomain-like_sf"/>
</dbReference>
<evidence type="ECO:0000256" key="2">
    <source>
        <dbReference type="ARBA" id="ARBA00023125"/>
    </source>
</evidence>